<protein>
    <submittedName>
        <fullName evidence="1">Xanthine dehydrogenase accessory factor</fullName>
    </submittedName>
</protein>
<evidence type="ECO:0000313" key="2">
    <source>
        <dbReference type="Proteomes" id="UP000199230"/>
    </source>
</evidence>
<organism evidence="1 2">
    <name type="scientific">Tindallia californiensis</name>
    <dbReference type="NCBI Taxonomy" id="159292"/>
    <lineage>
        <taxon>Bacteria</taxon>
        <taxon>Bacillati</taxon>
        <taxon>Bacillota</taxon>
        <taxon>Clostridia</taxon>
        <taxon>Peptostreptococcales</taxon>
        <taxon>Tindalliaceae</taxon>
        <taxon>Tindallia</taxon>
    </lineage>
</organism>
<keyword evidence="2" id="KW-1185">Reference proteome</keyword>
<dbReference type="STRING" id="159292.SAMN05192546_102180"/>
<sequence>MLQLIIEIEYNGREYQAPQLYDSHDQRRGVDGMLRDIVAIRGGGEVGTAIAHKLRRSGFKVFIIENNNPFSIRRTVSYAQAVFDNEMMVQGIKGIKVENVEGILEVWKNKQIPIIIDSECEVLKEIPVDILVDAIMAKKNLGTHRDMAAITIATGPGFTAGQDVDIVIETKVGHDQGRIIFEGMAEPETSMPGESDGFEYNKVQNSPSDGIVKTFAEIGDQVSKGQKLAEIAGHIIRAQQHGMLRGIVKEGSRVWKDQKILEIDPEVSEEQCYRLSQRSRDVAGSVLEAIMYLKNEKKINID</sequence>
<proteinExistence type="predicted"/>
<dbReference type="InterPro" id="IPR017695">
    <property type="entry name" value="Se-dep_Mo_hydrolase_YqeB"/>
</dbReference>
<dbReference type="AlphaFoldDB" id="A0A1H3K0E9"/>
<evidence type="ECO:0000313" key="1">
    <source>
        <dbReference type="EMBL" id="SDY45683.1"/>
    </source>
</evidence>
<dbReference type="InterPro" id="IPR036291">
    <property type="entry name" value="NAD(P)-bd_dom_sf"/>
</dbReference>
<dbReference type="Proteomes" id="UP000199230">
    <property type="component" value="Unassembled WGS sequence"/>
</dbReference>
<dbReference type="EMBL" id="FNPV01000002">
    <property type="protein sequence ID" value="SDY45683.1"/>
    <property type="molecule type" value="Genomic_DNA"/>
</dbReference>
<reference evidence="1 2" key="1">
    <citation type="submission" date="2016-10" db="EMBL/GenBank/DDBJ databases">
        <authorList>
            <person name="de Groot N.N."/>
        </authorList>
    </citation>
    <scope>NUCLEOTIDE SEQUENCE [LARGE SCALE GENOMIC DNA]</scope>
    <source>
        <strain evidence="1 2">APO</strain>
    </source>
</reference>
<dbReference type="OrthoDB" id="9815497at2"/>
<name>A0A1H3K0E9_9FIRM</name>
<gene>
    <name evidence="1" type="ORF">SAMN05192546_102180</name>
</gene>
<dbReference type="Gene3D" id="2.40.50.100">
    <property type="match status" value="1"/>
</dbReference>
<dbReference type="NCBIfam" id="TIGR03309">
    <property type="entry name" value="matur_yqeB"/>
    <property type="match status" value="1"/>
</dbReference>
<dbReference type="SUPFAM" id="SSF51735">
    <property type="entry name" value="NAD(P)-binding Rossmann-fold domains"/>
    <property type="match status" value="1"/>
</dbReference>
<accession>A0A1H3K0E9</accession>